<proteinExistence type="predicted"/>
<evidence type="ECO:0000313" key="4">
    <source>
        <dbReference type="EMBL" id="GIL37818.1"/>
    </source>
</evidence>
<dbReference type="PANTHER" id="PTHR44591:SF3">
    <property type="entry name" value="RESPONSE REGULATORY DOMAIN-CONTAINING PROTEIN"/>
    <property type="match status" value="1"/>
</dbReference>
<dbReference type="CDD" id="cd00156">
    <property type="entry name" value="REC"/>
    <property type="match status" value="1"/>
</dbReference>
<name>A0A8S8X5K7_9PROT</name>
<accession>A0A8S8X5K7</accession>
<feature type="domain" description="Response regulatory" evidence="3">
    <location>
        <begin position="3"/>
        <end position="122"/>
    </location>
</feature>
<evidence type="ECO:0000256" key="2">
    <source>
        <dbReference type="PROSITE-ProRule" id="PRU00169"/>
    </source>
</evidence>
<sequence>MCDILLVEDDHDFASFVLLALVREGHRVTWARDGGEAEVLLKARNWKLVITDMFMPVGDGFDVLRAVEAHAPAAHVIAMSGGPSDVQRIDYLRALGKIHAVDATLYKPFTKAQLTETVETLLVAPTECCKLAA</sequence>
<evidence type="ECO:0000259" key="3">
    <source>
        <dbReference type="PROSITE" id="PS50110"/>
    </source>
</evidence>
<feature type="modified residue" description="4-aspartylphosphate" evidence="2">
    <location>
        <position position="52"/>
    </location>
</feature>
<dbReference type="PROSITE" id="PS50110">
    <property type="entry name" value="RESPONSE_REGULATORY"/>
    <property type="match status" value="1"/>
</dbReference>
<evidence type="ECO:0000256" key="1">
    <source>
        <dbReference type="ARBA" id="ARBA00022553"/>
    </source>
</evidence>
<dbReference type="Pfam" id="PF00072">
    <property type="entry name" value="Response_reg"/>
    <property type="match status" value="1"/>
</dbReference>
<dbReference type="SMART" id="SM00448">
    <property type="entry name" value="REC"/>
    <property type="match status" value="1"/>
</dbReference>
<reference evidence="4" key="1">
    <citation type="submission" date="2021-02" db="EMBL/GenBank/DDBJ databases">
        <title>Genome sequence of Rhodospirillales sp. strain TMPK1 isolated from soil.</title>
        <authorList>
            <person name="Nakai R."/>
            <person name="Kusada H."/>
            <person name="Tamaki H."/>
        </authorList>
    </citation>
    <scope>NUCLEOTIDE SEQUENCE</scope>
    <source>
        <strain evidence="4">TMPK1</strain>
    </source>
</reference>
<keyword evidence="1 2" id="KW-0597">Phosphoprotein</keyword>
<dbReference type="Proteomes" id="UP000681075">
    <property type="component" value="Unassembled WGS sequence"/>
</dbReference>
<dbReference type="RefSeq" id="WP_420240702.1">
    <property type="nucleotide sequence ID" value="NZ_BOPV01000001.1"/>
</dbReference>
<dbReference type="InterPro" id="IPR050595">
    <property type="entry name" value="Bact_response_regulator"/>
</dbReference>
<protein>
    <recommendedName>
        <fullName evidence="3">Response regulatory domain-containing protein</fullName>
    </recommendedName>
</protein>
<dbReference type="Gene3D" id="3.40.50.2300">
    <property type="match status" value="1"/>
</dbReference>
<dbReference type="PANTHER" id="PTHR44591">
    <property type="entry name" value="STRESS RESPONSE REGULATOR PROTEIN 1"/>
    <property type="match status" value="1"/>
</dbReference>
<evidence type="ECO:0000313" key="5">
    <source>
        <dbReference type="Proteomes" id="UP000681075"/>
    </source>
</evidence>
<dbReference type="GO" id="GO:0000160">
    <property type="term" value="P:phosphorelay signal transduction system"/>
    <property type="evidence" value="ECO:0007669"/>
    <property type="project" value="InterPro"/>
</dbReference>
<dbReference type="InterPro" id="IPR011006">
    <property type="entry name" value="CheY-like_superfamily"/>
</dbReference>
<organism evidence="4 5">
    <name type="scientific">Roseiterribacter gracilis</name>
    <dbReference type="NCBI Taxonomy" id="2812848"/>
    <lineage>
        <taxon>Bacteria</taxon>
        <taxon>Pseudomonadati</taxon>
        <taxon>Pseudomonadota</taxon>
        <taxon>Alphaproteobacteria</taxon>
        <taxon>Rhodospirillales</taxon>
        <taxon>Roseiterribacteraceae</taxon>
        <taxon>Roseiterribacter</taxon>
    </lineage>
</organism>
<dbReference type="AlphaFoldDB" id="A0A8S8X5K7"/>
<dbReference type="SUPFAM" id="SSF52172">
    <property type="entry name" value="CheY-like"/>
    <property type="match status" value="1"/>
</dbReference>
<comment type="caution">
    <text evidence="4">The sequence shown here is derived from an EMBL/GenBank/DDBJ whole genome shotgun (WGS) entry which is preliminary data.</text>
</comment>
<dbReference type="EMBL" id="BOPV01000001">
    <property type="protein sequence ID" value="GIL37818.1"/>
    <property type="molecule type" value="Genomic_DNA"/>
</dbReference>
<keyword evidence="5" id="KW-1185">Reference proteome</keyword>
<dbReference type="InterPro" id="IPR001789">
    <property type="entry name" value="Sig_transdc_resp-reg_receiver"/>
</dbReference>
<gene>
    <name evidence="4" type="ORF">TMPK1_00550</name>
</gene>